<evidence type="ECO:0000256" key="2">
    <source>
        <dbReference type="ARBA" id="ARBA00022801"/>
    </source>
</evidence>
<sequence length="289" mass="33786">MDTRKIPVEPLSPQLTYEPSPSVPQTVHYQSRITGIKHCLDEKQYEEFENTVFRRESVRLIPEPENQFDGNAIAAYTAYGVKCGYIAREETAMIKSLMEEPDFKVSLFYMDFMAGSAKIEITVSTSVSLYLMKLFCQYTPFELCKANYLYLRWGGIPDSTEEGIFSPDELSMDFDRLSQLELMYQDRLAQEWEERMKKATVENPTNKKFKMSVPLDLSVYGTSWKEIDVSNQPLLDLIEIENKMLAIYIRMRRQGFSGTPEEFMDEMQVESPNETIMKRMHYIYDNNRL</sequence>
<keyword evidence="2" id="KW-0378">Hydrolase</keyword>
<dbReference type="InterPro" id="IPR014905">
    <property type="entry name" value="HIRAN"/>
</dbReference>
<keyword evidence="1" id="KW-0479">Metal-binding</keyword>
<name>A0A3E4Z6Z6_9BACT</name>
<evidence type="ECO:0000313" key="6">
    <source>
        <dbReference type="Proteomes" id="UP000260814"/>
    </source>
</evidence>
<dbReference type="AlphaFoldDB" id="A0A3E4Z6Z6"/>
<evidence type="ECO:0000256" key="3">
    <source>
        <dbReference type="SAM" id="MobiDB-lite"/>
    </source>
</evidence>
<comment type="caution">
    <text evidence="5">The sequence shown here is derived from an EMBL/GenBank/DDBJ whole genome shotgun (WGS) entry which is preliminary data.</text>
</comment>
<dbReference type="Proteomes" id="UP000260814">
    <property type="component" value="Unassembled WGS sequence"/>
</dbReference>
<organism evidence="5 6">
    <name type="scientific">Phocaeicola plebeius</name>
    <dbReference type="NCBI Taxonomy" id="310297"/>
    <lineage>
        <taxon>Bacteria</taxon>
        <taxon>Pseudomonadati</taxon>
        <taxon>Bacteroidota</taxon>
        <taxon>Bacteroidia</taxon>
        <taxon>Bacteroidales</taxon>
        <taxon>Bacteroidaceae</taxon>
        <taxon>Phocaeicola</taxon>
    </lineage>
</organism>
<dbReference type="GO" id="GO:0008270">
    <property type="term" value="F:zinc ion binding"/>
    <property type="evidence" value="ECO:0007669"/>
    <property type="project" value="InterPro"/>
</dbReference>
<evidence type="ECO:0000259" key="4">
    <source>
        <dbReference type="Pfam" id="PF08797"/>
    </source>
</evidence>
<dbReference type="RefSeq" id="WP_117702102.1">
    <property type="nucleotide sequence ID" value="NZ_QSTW01000013.1"/>
</dbReference>
<dbReference type="EMBL" id="QSTW01000013">
    <property type="protein sequence ID" value="RGM90308.1"/>
    <property type="molecule type" value="Genomic_DNA"/>
</dbReference>
<feature type="domain" description="HIRAN" evidence="4">
    <location>
        <begin position="51"/>
        <end position="127"/>
    </location>
</feature>
<dbReference type="Gene3D" id="3.30.70.2330">
    <property type="match status" value="1"/>
</dbReference>
<accession>A0A3E4Z6Z6</accession>
<reference evidence="5 6" key="1">
    <citation type="submission" date="2018-08" db="EMBL/GenBank/DDBJ databases">
        <title>A genome reference for cultivated species of the human gut microbiota.</title>
        <authorList>
            <person name="Zou Y."/>
            <person name="Xue W."/>
            <person name="Luo G."/>
        </authorList>
    </citation>
    <scope>NUCLEOTIDE SEQUENCE [LARGE SCALE GENOMIC DNA]</scope>
    <source>
        <strain evidence="5 6">OM06-2</strain>
    </source>
</reference>
<evidence type="ECO:0000313" key="5">
    <source>
        <dbReference type="EMBL" id="RGM90308.1"/>
    </source>
</evidence>
<dbReference type="Pfam" id="PF08797">
    <property type="entry name" value="HIRAN"/>
    <property type="match status" value="1"/>
</dbReference>
<protein>
    <recommendedName>
        <fullName evidence="4">HIRAN domain-containing protein</fullName>
    </recommendedName>
</protein>
<dbReference type="GO" id="GO:0003676">
    <property type="term" value="F:nucleic acid binding"/>
    <property type="evidence" value="ECO:0007669"/>
    <property type="project" value="InterPro"/>
</dbReference>
<gene>
    <name evidence="5" type="ORF">DXB87_10430</name>
</gene>
<dbReference type="GO" id="GO:0016818">
    <property type="term" value="F:hydrolase activity, acting on acid anhydrides, in phosphorus-containing anhydrides"/>
    <property type="evidence" value="ECO:0007669"/>
    <property type="project" value="InterPro"/>
</dbReference>
<proteinExistence type="predicted"/>
<feature type="region of interest" description="Disordered" evidence="3">
    <location>
        <begin position="1"/>
        <end position="20"/>
    </location>
</feature>
<evidence type="ECO:0000256" key="1">
    <source>
        <dbReference type="ARBA" id="ARBA00022723"/>
    </source>
</evidence>